<name>K2BB28_9BACT</name>
<protein>
    <submittedName>
        <fullName evidence="1">Uncharacterized protein</fullName>
    </submittedName>
</protein>
<sequence>MNISYIEEEDYILNYLIERNLLNQYKKVKKFLLIWNSRQVDFKLKKPKSAQIYYFRINQQFRALCHFEWNVLVVFKIDNHQNK</sequence>
<dbReference type="AlphaFoldDB" id="K2BB28"/>
<evidence type="ECO:0000313" key="1">
    <source>
        <dbReference type="EMBL" id="EKD65968.1"/>
    </source>
</evidence>
<dbReference type="EMBL" id="AMFJ01021658">
    <property type="protein sequence ID" value="EKD65968.1"/>
    <property type="molecule type" value="Genomic_DNA"/>
</dbReference>
<organism evidence="1">
    <name type="scientific">uncultured bacterium</name>
    <name type="common">gcode 4</name>
    <dbReference type="NCBI Taxonomy" id="1234023"/>
    <lineage>
        <taxon>Bacteria</taxon>
        <taxon>environmental samples</taxon>
    </lineage>
</organism>
<accession>K2BB28</accession>
<comment type="caution">
    <text evidence="1">The sequence shown here is derived from an EMBL/GenBank/DDBJ whole genome shotgun (WGS) entry which is preliminary data.</text>
</comment>
<gene>
    <name evidence="1" type="ORF">ACD_49C00072G0005</name>
</gene>
<reference evidence="1" key="1">
    <citation type="journal article" date="2012" name="Science">
        <title>Fermentation, hydrogen, and sulfur metabolism in multiple uncultivated bacterial phyla.</title>
        <authorList>
            <person name="Wrighton K.C."/>
            <person name="Thomas B.C."/>
            <person name="Sharon I."/>
            <person name="Miller C.S."/>
            <person name="Castelle C.J."/>
            <person name="VerBerkmoes N.C."/>
            <person name="Wilkins M.J."/>
            <person name="Hettich R.L."/>
            <person name="Lipton M.S."/>
            <person name="Williams K.H."/>
            <person name="Long P.E."/>
            <person name="Banfield J.F."/>
        </authorList>
    </citation>
    <scope>NUCLEOTIDE SEQUENCE [LARGE SCALE GENOMIC DNA]</scope>
</reference>
<proteinExistence type="predicted"/>